<accession>A0AAN8FYK1</accession>
<sequence>MLCELGTSILNSLFLFDRMVIPVLTYGSDVWGYETYHCIEAVHLKFCRRLLSLNSNVPKLSIYGELGRNPIHVLHKYNMIKYWLKINFMPLDRYPKACYDILYTLHCSGRQTWASHVKSCLDNLGISYAWISHGVTDVTILN</sequence>
<dbReference type="Proteomes" id="UP001347796">
    <property type="component" value="Unassembled WGS sequence"/>
</dbReference>
<name>A0AAN8FYK1_PATCE</name>
<reference evidence="1 2" key="1">
    <citation type="submission" date="2024-01" db="EMBL/GenBank/DDBJ databases">
        <title>The genome of the rayed Mediterranean limpet Patella caerulea (Linnaeus, 1758).</title>
        <authorList>
            <person name="Anh-Thu Weber A."/>
            <person name="Halstead-Nussloch G."/>
        </authorList>
    </citation>
    <scope>NUCLEOTIDE SEQUENCE [LARGE SCALE GENOMIC DNA]</scope>
    <source>
        <strain evidence="1">AATW-2023a</strain>
        <tissue evidence="1">Whole specimen</tissue>
    </source>
</reference>
<comment type="caution">
    <text evidence="1">The sequence shown here is derived from an EMBL/GenBank/DDBJ whole genome shotgun (WGS) entry which is preliminary data.</text>
</comment>
<dbReference type="AlphaFoldDB" id="A0AAN8FYK1"/>
<organism evidence="1 2">
    <name type="scientific">Patella caerulea</name>
    <name type="common">Rayed Mediterranean limpet</name>
    <dbReference type="NCBI Taxonomy" id="87958"/>
    <lineage>
        <taxon>Eukaryota</taxon>
        <taxon>Metazoa</taxon>
        <taxon>Spiralia</taxon>
        <taxon>Lophotrochozoa</taxon>
        <taxon>Mollusca</taxon>
        <taxon>Gastropoda</taxon>
        <taxon>Patellogastropoda</taxon>
        <taxon>Patelloidea</taxon>
        <taxon>Patellidae</taxon>
        <taxon>Patella</taxon>
    </lineage>
</organism>
<gene>
    <name evidence="1" type="ORF">SNE40_023483</name>
</gene>
<proteinExistence type="predicted"/>
<evidence type="ECO:0000313" key="1">
    <source>
        <dbReference type="EMBL" id="KAK6166872.1"/>
    </source>
</evidence>
<protein>
    <submittedName>
        <fullName evidence="1">Uncharacterized protein</fullName>
    </submittedName>
</protein>
<dbReference type="EMBL" id="JAZGQO010000021">
    <property type="protein sequence ID" value="KAK6166872.1"/>
    <property type="molecule type" value="Genomic_DNA"/>
</dbReference>
<evidence type="ECO:0000313" key="2">
    <source>
        <dbReference type="Proteomes" id="UP001347796"/>
    </source>
</evidence>
<keyword evidence="2" id="KW-1185">Reference proteome</keyword>